<dbReference type="Proteomes" id="UP000319769">
    <property type="component" value="Unassembled WGS sequence"/>
</dbReference>
<dbReference type="OrthoDB" id="3695357at2"/>
<sequence>MTITGTARRDGVSVEVAPGGALRSLELSPEALRSGGAALSRTILGLVKEAAARANERAKHAVATELGEVAEETFEALGFGRDATSAETAEATTPDSWRA</sequence>
<dbReference type="Pfam" id="PF02575">
    <property type="entry name" value="YbaB_DNA_bd"/>
    <property type="match status" value="1"/>
</dbReference>
<feature type="compositionally biased region" description="Low complexity" evidence="1">
    <location>
        <begin position="83"/>
        <end position="93"/>
    </location>
</feature>
<comment type="caution">
    <text evidence="2">The sequence shown here is derived from an EMBL/GenBank/DDBJ whole genome shotgun (WGS) entry which is preliminary data.</text>
</comment>
<dbReference type="GO" id="GO:0003677">
    <property type="term" value="F:DNA binding"/>
    <property type="evidence" value="ECO:0007669"/>
    <property type="project" value="UniProtKB-KW"/>
</dbReference>
<evidence type="ECO:0000256" key="1">
    <source>
        <dbReference type="SAM" id="MobiDB-lite"/>
    </source>
</evidence>
<dbReference type="RefSeq" id="WP_144761994.1">
    <property type="nucleotide sequence ID" value="NZ_VMNW02000175.1"/>
</dbReference>
<gene>
    <name evidence="2" type="ORF">FPZ12_045070</name>
</gene>
<accession>A0A5N0UHV0</accession>
<proteinExistence type="predicted"/>
<keyword evidence="2" id="KW-0238">DNA-binding</keyword>
<evidence type="ECO:0000313" key="2">
    <source>
        <dbReference type="EMBL" id="KAA9148163.1"/>
    </source>
</evidence>
<name>A0A5N0UHV0_9PSEU</name>
<feature type="region of interest" description="Disordered" evidence="1">
    <location>
        <begin position="78"/>
        <end position="99"/>
    </location>
</feature>
<dbReference type="InterPro" id="IPR004401">
    <property type="entry name" value="YbaB/EbfC"/>
</dbReference>
<dbReference type="InterPro" id="IPR036894">
    <property type="entry name" value="YbaB-like_sf"/>
</dbReference>
<keyword evidence="3" id="KW-1185">Reference proteome</keyword>
<dbReference type="AlphaFoldDB" id="A0A5N0UHV0"/>
<protein>
    <submittedName>
        <fullName evidence="2">YbaB/EbfC family DNA-binding protein</fullName>
    </submittedName>
</protein>
<dbReference type="EMBL" id="VMNW02000175">
    <property type="protein sequence ID" value="KAA9148163.1"/>
    <property type="molecule type" value="Genomic_DNA"/>
</dbReference>
<organism evidence="2 3">
    <name type="scientific">Amycolatopsis acidicola</name>
    <dbReference type="NCBI Taxonomy" id="2596893"/>
    <lineage>
        <taxon>Bacteria</taxon>
        <taxon>Bacillati</taxon>
        <taxon>Actinomycetota</taxon>
        <taxon>Actinomycetes</taxon>
        <taxon>Pseudonocardiales</taxon>
        <taxon>Pseudonocardiaceae</taxon>
        <taxon>Amycolatopsis</taxon>
    </lineage>
</organism>
<reference evidence="2" key="1">
    <citation type="submission" date="2019-09" db="EMBL/GenBank/DDBJ databases">
        <authorList>
            <person name="Teo W.F.A."/>
            <person name="Duangmal K."/>
        </authorList>
    </citation>
    <scope>NUCLEOTIDE SEQUENCE [LARGE SCALE GENOMIC DNA]</scope>
    <source>
        <strain evidence="2">K81G1</strain>
    </source>
</reference>
<dbReference type="Gene3D" id="3.30.1310.10">
    <property type="entry name" value="Nucleoid-associated protein YbaB-like domain"/>
    <property type="match status" value="1"/>
</dbReference>
<evidence type="ECO:0000313" key="3">
    <source>
        <dbReference type="Proteomes" id="UP000319769"/>
    </source>
</evidence>